<accession>A0A3N0Y0N6</accession>
<evidence type="ECO:0000313" key="2">
    <source>
        <dbReference type="EMBL" id="ROK87110.1"/>
    </source>
</evidence>
<evidence type="ECO:0000256" key="1">
    <source>
        <dbReference type="SAM" id="MobiDB-lite"/>
    </source>
</evidence>
<gene>
    <name evidence="2" type="ORF">DPX16_10250</name>
</gene>
<dbReference type="EMBL" id="RJVU01055202">
    <property type="protein sequence ID" value="ROK87110.1"/>
    <property type="molecule type" value="Genomic_DNA"/>
</dbReference>
<organism evidence="2 3">
    <name type="scientific">Anabarilius grahami</name>
    <name type="common">Kanglang fish</name>
    <name type="synonym">Barilius grahami</name>
    <dbReference type="NCBI Taxonomy" id="495550"/>
    <lineage>
        <taxon>Eukaryota</taxon>
        <taxon>Metazoa</taxon>
        <taxon>Chordata</taxon>
        <taxon>Craniata</taxon>
        <taxon>Vertebrata</taxon>
        <taxon>Euteleostomi</taxon>
        <taxon>Actinopterygii</taxon>
        <taxon>Neopterygii</taxon>
        <taxon>Teleostei</taxon>
        <taxon>Ostariophysi</taxon>
        <taxon>Cypriniformes</taxon>
        <taxon>Xenocyprididae</taxon>
        <taxon>Xenocypridinae</taxon>
        <taxon>Xenocypridinae incertae sedis</taxon>
        <taxon>Anabarilius</taxon>
    </lineage>
</organism>
<keyword evidence="3" id="KW-1185">Reference proteome</keyword>
<reference evidence="2 3" key="1">
    <citation type="submission" date="2018-10" db="EMBL/GenBank/DDBJ databases">
        <title>Genome assembly for a Yunnan-Guizhou Plateau 3E fish, Anabarilius grahami (Regan), and its evolutionary and genetic applications.</title>
        <authorList>
            <person name="Jiang W."/>
        </authorList>
    </citation>
    <scope>NUCLEOTIDE SEQUENCE [LARGE SCALE GENOMIC DNA]</scope>
    <source>
        <strain evidence="2">AG-KIZ</strain>
        <tissue evidence="2">Muscle</tissue>
    </source>
</reference>
<proteinExistence type="predicted"/>
<dbReference type="Proteomes" id="UP000281406">
    <property type="component" value="Unassembled WGS sequence"/>
</dbReference>
<feature type="region of interest" description="Disordered" evidence="1">
    <location>
        <begin position="91"/>
        <end position="124"/>
    </location>
</feature>
<feature type="region of interest" description="Disordered" evidence="1">
    <location>
        <begin position="1"/>
        <end position="45"/>
    </location>
</feature>
<dbReference type="AlphaFoldDB" id="A0A3N0Y0N6"/>
<evidence type="ECO:0000313" key="3">
    <source>
        <dbReference type="Proteomes" id="UP000281406"/>
    </source>
</evidence>
<comment type="caution">
    <text evidence="2">The sequence shown here is derived from an EMBL/GenBank/DDBJ whole genome shotgun (WGS) entry which is preliminary data.</text>
</comment>
<name>A0A3N0Y0N6_ANAGA</name>
<protein>
    <submittedName>
        <fullName evidence="2">Uncharacterized protein</fullName>
    </submittedName>
</protein>
<sequence>MPEPAADAEPKPAVLPAAETKTEPIIALEPEPDEESDQVQEPATSSVPVGVLVKYKGMKWRPGHISKTEGELHMASGNYYKEVEKDIPLSVPSPLVMPSSKSPVSPLVPPSSKSPASTEIPPSLALPSPLPITASLSCFPSAPRLLL</sequence>